<reference evidence="1" key="1">
    <citation type="submission" date="2020-08" db="EMBL/GenBank/DDBJ databases">
        <title>Multicomponent nature underlies the extraordinary mechanical properties of spider dragline silk.</title>
        <authorList>
            <person name="Kono N."/>
            <person name="Nakamura H."/>
            <person name="Mori M."/>
            <person name="Yoshida Y."/>
            <person name="Ohtoshi R."/>
            <person name="Malay A.D."/>
            <person name="Moran D.A.P."/>
            <person name="Tomita M."/>
            <person name="Numata K."/>
            <person name="Arakawa K."/>
        </authorList>
    </citation>
    <scope>NUCLEOTIDE SEQUENCE</scope>
</reference>
<dbReference type="Proteomes" id="UP000887013">
    <property type="component" value="Unassembled WGS sequence"/>
</dbReference>
<evidence type="ECO:0000313" key="1">
    <source>
        <dbReference type="EMBL" id="GFU13561.1"/>
    </source>
</evidence>
<comment type="caution">
    <text evidence="1">The sequence shown here is derived from an EMBL/GenBank/DDBJ whole genome shotgun (WGS) entry which is preliminary data.</text>
</comment>
<gene>
    <name evidence="1" type="ORF">NPIL_689621</name>
</gene>
<protein>
    <submittedName>
        <fullName evidence="1">Uncharacterized protein</fullName>
    </submittedName>
</protein>
<accession>A0A8X6UIJ7</accession>
<proteinExistence type="predicted"/>
<dbReference type="EMBL" id="BMAW01079024">
    <property type="protein sequence ID" value="GFU13561.1"/>
    <property type="molecule type" value="Genomic_DNA"/>
</dbReference>
<name>A0A8X6UIJ7_NEPPI</name>
<organism evidence="1 2">
    <name type="scientific">Nephila pilipes</name>
    <name type="common">Giant wood spider</name>
    <name type="synonym">Nephila maculata</name>
    <dbReference type="NCBI Taxonomy" id="299642"/>
    <lineage>
        <taxon>Eukaryota</taxon>
        <taxon>Metazoa</taxon>
        <taxon>Ecdysozoa</taxon>
        <taxon>Arthropoda</taxon>
        <taxon>Chelicerata</taxon>
        <taxon>Arachnida</taxon>
        <taxon>Araneae</taxon>
        <taxon>Araneomorphae</taxon>
        <taxon>Entelegynae</taxon>
        <taxon>Araneoidea</taxon>
        <taxon>Nephilidae</taxon>
        <taxon>Nephila</taxon>
    </lineage>
</organism>
<evidence type="ECO:0000313" key="2">
    <source>
        <dbReference type="Proteomes" id="UP000887013"/>
    </source>
</evidence>
<sequence>MNVCVEKRGGAPHLTGKGKYPVFEDATYSSNVSEKMLPIIVFSVKKKRSVILISFNSTPRIHFLKKLLYHTYAPLKHVEVAFCDSILTRVRTVCLGMSNTLNASTRIFEIPKKAL</sequence>
<dbReference type="AlphaFoldDB" id="A0A8X6UIJ7"/>
<keyword evidence="2" id="KW-1185">Reference proteome</keyword>